<gene>
    <name evidence="1" type="ORF">GCM10010909_05170</name>
</gene>
<evidence type="ECO:0008006" key="3">
    <source>
        <dbReference type="Google" id="ProtNLM"/>
    </source>
</evidence>
<evidence type="ECO:0000313" key="2">
    <source>
        <dbReference type="Proteomes" id="UP001156641"/>
    </source>
</evidence>
<name>A0ABQ6A0Y6_9PROT</name>
<dbReference type="EMBL" id="BSOS01000007">
    <property type="protein sequence ID" value="GLR65839.1"/>
    <property type="molecule type" value="Genomic_DNA"/>
</dbReference>
<organism evidence="1 2">
    <name type="scientific">Acidocella aquatica</name>
    <dbReference type="NCBI Taxonomy" id="1922313"/>
    <lineage>
        <taxon>Bacteria</taxon>
        <taxon>Pseudomonadati</taxon>
        <taxon>Pseudomonadota</taxon>
        <taxon>Alphaproteobacteria</taxon>
        <taxon>Acetobacterales</taxon>
        <taxon>Acidocellaceae</taxon>
        <taxon>Acidocella</taxon>
    </lineage>
</organism>
<evidence type="ECO:0000313" key="1">
    <source>
        <dbReference type="EMBL" id="GLR65839.1"/>
    </source>
</evidence>
<dbReference type="Proteomes" id="UP001156641">
    <property type="component" value="Unassembled WGS sequence"/>
</dbReference>
<sequence>MADIAGFGDKVLNIKWLCVVFAAVCGVGAAQARQPPNPPPSGEVVHLFGPGSLATHFLPSGNGAAPAGASGENNYVEPSTSDILHQMFVTGDPNLKPGQAVSKGRNGGN</sequence>
<keyword evidence="2" id="KW-1185">Reference proteome</keyword>
<proteinExistence type="predicted"/>
<accession>A0ABQ6A0Y6</accession>
<reference evidence="2" key="1">
    <citation type="journal article" date="2019" name="Int. J. Syst. Evol. Microbiol.">
        <title>The Global Catalogue of Microorganisms (GCM) 10K type strain sequencing project: providing services to taxonomists for standard genome sequencing and annotation.</title>
        <authorList>
            <consortium name="The Broad Institute Genomics Platform"/>
            <consortium name="The Broad Institute Genome Sequencing Center for Infectious Disease"/>
            <person name="Wu L."/>
            <person name="Ma J."/>
        </authorList>
    </citation>
    <scope>NUCLEOTIDE SEQUENCE [LARGE SCALE GENOMIC DNA]</scope>
    <source>
        <strain evidence="2">NBRC 112502</strain>
    </source>
</reference>
<protein>
    <recommendedName>
        <fullName evidence="3">Curli production assembly/transport component CsgF</fullName>
    </recommendedName>
</protein>
<comment type="caution">
    <text evidence="1">The sequence shown here is derived from an EMBL/GenBank/DDBJ whole genome shotgun (WGS) entry which is preliminary data.</text>
</comment>